<evidence type="ECO:0000313" key="6">
    <source>
        <dbReference type="Proteomes" id="UP001632038"/>
    </source>
</evidence>
<keyword evidence="2 4" id="KW-0472">Membrane</keyword>
<evidence type="ECO:0000256" key="1">
    <source>
        <dbReference type="ARBA" id="ARBA00004370"/>
    </source>
</evidence>
<dbReference type="EMBL" id="JAVIJP010000032">
    <property type="protein sequence ID" value="KAL3630200.1"/>
    <property type="molecule type" value="Genomic_DNA"/>
</dbReference>
<accession>A0ABD3CJV0</accession>
<feature type="transmembrane region" description="Helical" evidence="4">
    <location>
        <begin position="73"/>
        <end position="94"/>
    </location>
</feature>
<dbReference type="GO" id="GO:0016020">
    <property type="term" value="C:membrane"/>
    <property type="evidence" value="ECO:0007669"/>
    <property type="project" value="UniProtKB-SubCell"/>
</dbReference>
<organism evidence="5 6">
    <name type="scientific">Castilleja foliolosa</name>
    <dbReference type="NCBI Taxonomy" id="1961234"/>
    <lineage>
        <taxon>Eukaryota</taxon>
        <taxon>Viridiplantae</taxon>
        <taxon>Streptophyta</taxon>
        <taxon>Embryophyta</taxon>
        <taxon>Tracheophyta</taxon>
        <taxon>Spermatophyta</taxon>
        <taxon>Magnoliopsida</taxon>
        <taxon>eudicotyledons</taxon>
        <taxon>Gunneridae</taxon>
        <taxon>Pentapetalae</taxon>
        <taxon>asterids</taxon>
        <taxon>lamiids</taxon>
        <taxon>Lamiales</taxon>
        <taxon>Orobanchaceae</taxon>
        <taxon>Pedicularideae</taxon>
        <taxon>Castillejinae</taxon>
        <taxon>Castilleja</taxon>
    </lineage>
</organism>
<evidence type="ECO:0000313" key="5">
    <source>
        <dbReference type="EMBL" id="KAL3630200.1"/>
    </source>
</evidence>
<dbReference type="InterPro" id="IPR044839">
    <property type="entry name" value="NDR1-like"/>
</dbReference>
<proteinExistence type="predicted"/>
<dbReference type="AlphaFoldDB" id="A0ABD3CJV0"/>
<evidence type="ECO:0008006" key="7">
    <source>
        <dbReference type="Google" id="ProtNLM"/>
    </source>
</evidence>
<comment type="subcellular location">
    <subcellularLocation>
        <location evidence="1">Membrane</location>
    </subcellularLocation>
</comment>
<dbReference type="PANTHER" id="PTHR31234:SF68">
    <property type="entry name" value="EXPRESSED PROTEIN"/>
    <property type="match status" value="1"/>
</dbReference>
<keyword evidence="4" id="KW-1133">Transmembrane helix</keyword>
<name>A0ABD3CJV0_9LAMI</name>
<dbReference type="Proteomes" id="UP001632038">
    <property type="component" value="Unassembled WGS sequence"/>
</dbReference>
<keyword evidence="4" id="KW-0812">Transmembrane</keyword>
<evidence type="ECO:0000256" key="2">
    <source>
        <dbReference type="ARBA" id="ARBA00023136"/>
    </source>
</evidence>
<dbReference type="PANTHER" id="PTHR31234">
    <property type="entry name" value="LATE EMBRYOGENESIS ABUNDANT (LEA) HYDROXYPROLINE-RICH GLYCOPROTEIN FAMILY"/>
    <property type="match status" value="1"/>
</dbReference>
<evidence type="ECO:0000256" key="4">
    <source>
        <dbReference type="SAM" id="Phobius"/>
    </source>
</evidence>
<sequence>MEERLPPPAPTKGHPSLPLPPAAAHVARELETYVVQIPRDQIHRVPPPEHARIVESHHNRLANNPAKHHRKTFCYATVISILLVSLAIITIVAIRATLYNPMPLAFTVVRVQAKNLENASKNHKRPEFDVTLRAENPNKRLSVSYKGGSEEASLVYKNKKIGQGKIRPTVGDDLLVMMAGNAAALSPEIEKSLNGTMEKSMTMMMEVVIEMKSWVRNESKNLKISCDFKVKNSLANNNKISFQECLTEF</sequence>
<feature type="region of interest" description="Disordered" evidence="3">
    <location>
        <begin position="1"/>
        <end position="20"/>
    </location>
</feature>
<evidence type="ECO:0000256" key="3">
    <source>
        <dbReference type="SAM" id="MobiDB-lite"/>
    </source>
</evidence>
<gene>
    <name evidence="5" type="ORF">CASFOL_023184</name>
</gene>
<protein>
    <recommendedName>
        <fullName evidence="7">Late embryogenesis abundant protein LEA-2 subgroup domain-containing protein</fullName>
    </recommendedName>
</protein>
<feature type="compositionally biased region" description="Pro residues" evidence="3">
    <location>
        <begin position="1"/>
        <end position="10"/>
    </location>
</feature>
<keyword evidence="6" id="KW-1185">Reference proteome</keyword>
<comment type="caution">
    <text evidence="5">The sequence shown here is derived from an EMBL/GenBank/DDBJ whole genome shotgun (WGS) entry which is preliminary data.</text>
</comment>
<reference evidence="6" key="1">
    <citation type="journal article" date="2024" name="IScience">
        <title>Strigolactones Initiate the Formation of Haustorium-like Structures in Castilleja.</title>
        <authorList>
            <person name="Buerger M."/>
            <person name="Peterson D."/>
            <person name="Chory J."/>
        </authorList>
    </citation>
    <scope>NUCLEOTIDE SEQUENCE [LARGE SCALE GENOMIC DNA]</scope>
</reference>